<dbReference type="Gene3D" id="3.40.30.10">
    <property type="entry name" value="Glutaredoxin"/>
    <property type="match status" value="1"/>
</dbReference>
<dbReference type="CDD" id="cd00299">
    <property type="entry name" value="GST_C_family"/>
    <property type="match status" value="1"/>
</dbReference>
<evidence type="ECO:0000313" key="3">
    <source>
        <dbReference type="EMBL" id="TYJ52951.1"/>
    </source>
</evidence>
<comment type="caution">
    <text evidence="3">The sequence shown here is derived from an EMBL/GenBank/DDBJ whole genome shotgun (WGS) entry which is preliminary data.</text>
</comment>
<feature type="domain" description="GST N-terminal" evidence="1">
    <location>
        <begin position="4"/>
        <end position="108"/>
    </location>
</feature>
<dbReference type="AlphaFoldDB" id="A0A5D3ARY6"/>
<evidence type="ECO:0000259" key="2">
    <source>
        <dbReference type="PROSITE" id="PS50405"/>
    </source>
</evidence>
<dbReference type="EMBL" id="NIDF01000108">
    <property type="protein sequence ID" value="TYJ52951.1"/>
    <property type="molecule type" value="Genomic_DNA"/>
</dbReference>
<name>A0A5D3ARY6_9TREE</name>
<dbReference type="InterPro" id="IPR036249">
    <property type="entry name" value="Thioredoxin-like_sf"/>
</dbReference>
<dbReference type="CDD" id="cd00570">
    <property type="entry name" value="GST_N_family"/>
    <property type="match status" value="1"/>
</dbReference>
<protein>
    <recommendedName>
        <fullName evidence="5">GST N-terminal domain-containing protein</fullName>
    </recommendedName>
</protein>
<evidence type="ECO:0008006" key="5">
    <source>
        <dbReference type="Google" id="ProtNLM"/>
    </source>
</evidence>
<reference evidence="3 4" key="1">
    <citation type="submission" date="2017-05" db="EMBL/GenBank/DDBJ databases">
        <title>The Genome Sequence of Tsuchiyaea wingfieldii DSM 27421.</title>
        <authorList>
            <person name="Cuomo C."/>
            <person name="Passer A."/>
            <person name="Billmyre B."/>
            <person name="Heitman J."/>
        </authorList>
    </citation>
    <scope>NUCLEOTIDE SEQUENCE [LARGE SCALE GENOMIC DNA]</scope>
    <source>
        <strain evidence="3 4">DSM 27421</strain>
    </source>
</reference>
<dbReference type="Gene3D" id="1.20.1050.10">
    <property type="match status" value="1"/>
</dbReference>
<dbReference type="Pfam" id="PF13410">
    <property type="entry name" value="GST_C_2"/>
    <property type="match status" value="1"/>
</dbReference>
<dbReference type="PROSITE" id="PS50404">
    <property type="entry name" value="GST_NTER"/>
    <property type="match status" value="1"/>
</dbReference>
<dbReference type="Proteomes" id="UP000322245">
    <property type="component" value="Unassembled WGS sequence"/>
</dbReference>
<dbReference type="InterPro" id="IPR004045">
    <property type="entry name" value="Glutathione_S-Trfase_N"/>
</dbReference>
<proteinExistence type="predicted"/>
<dbReference type="SUPFAM" id="SSF47616">
    <property type="entry name" value="GST C-terminal domain-like"/>
    <property type="match status" value="1"/>
</dbReference>
<dbReference type="PROSITE" id="PS50405">
    <property type="entry name" value="GST_CTER"/>
    <property type="match status" value="1"/>
</dbReference>
<evidence type="ECO:0000259" key="1">
    <source>
        <dbReference type="PROSITE" id="PS50404"/>
    </source>
</evidence>
<keyword evidence="4" id="KW-1185">Reference proteome</keyword>
<sequence length="343" mass="38083">MSLPKAILYSWPSSVWSTVPRLCLIEKGYAEDEYVVKYVNIFKGEASTLHPPQNFSPSYLKINMNGTIPTLVVPTLETTGDDVDTRYRSLRDTVSICDFLDQARGANTSQTSSERPAPALAPATIEGTLHTKTLSDQVVELIHLPAVDPNFIAISAVNEAELKEKVSDAPGKALSARKDALTKYLAEARQVVAGSTVAPKEGSTTFDQRIVQFLEEKLRTNEEVWKIYHGESTSETLDQFYEVSEKAWRERLPEAFSRLENLIKGPYVLGDHLSLADLHAVSWLTRIVSIAGGLPDANGLDSIERKTGAILGAKIKKFWELWIERESFKQVLVPASSAFQEMK</sequence>
<gene>
    <name evidence="3" type="ORF">B9479_006420</name>
</gene>
<evidence type="ECO:0000313" key="4">
    <source>
        <dbReference type="Proteomes" id="UP000322245"/>
    </source>
</evidence>
<organism evidence="3 4">
    <name type="scientific">Cryptococcus floricola</name>
    <dbReference type="NCBI Taxonomy" id="2591691"/>
    <lineage>
        <taxon>Eukaryota</taxon>
        <taxon>Fungi</taxon>
        <taxon>Dikarya</taxon>
        <taxon>Basidiomycota</taxon>
        <taxon>Agaricomycotina</taxon>
        <taxon>Tremellomycetes</taxon>
        <taxon>Tremellales</taxon>
        <taxon>Cryptococcaceae</taxon>
        <taxon>Cryptococcus</taxon>
    </lineage>
</organism>
<accession>A0A5D3ARY6</accession>
<dbReference type="InterPro" id="IPR010987">
    <property type="entry name" value="Glutathione-S-Trfase_C-like"/>
</dbReference>
<feature type="domain" description="GST C-terminal" evidence="2">
    <location>
        <begin position="200"/>
        <end position="343"/>
    </location>
</feature>
<dbReference type="Pfam" id="PF13417">
    <property type="entry name" value="GST_N_3"/>
    <property type="match status" value="1"/>
</dbReference>
<dbReference type="InterPro" id="IPR036282">
    <property type="entry name" value="Glutathione-S-Trfase_C_sf"/>
</dbReference>
<dbReference type="SUPFAM" id="SSF52833">
    <property type="entry name" value="Thioredoxin-like"/>
    <property type="match status" value="1"/>
</dbReference>